<evidence type="ECO:0000256" key="3">
    <source>
        <dbReference type="ARBA" id="ARBA00022630"/>
    </source>
</evidence>
<keyword evidence="4 6" id="KW-0274">FAD</keyword>
<dbReference type="PROSITE" id="PS00073">
    <property type="entry name" value="ACYL_COA_DH_2"/>
    <property type="match status" value="1"/>
</dbReference>
<dbReference type="EC" id="1.-.-.-" evidence="10"/>
<evidence type="ECO:0000259" key="8">
    <source>
        <dbReference type="Pfam" id="PF02770"/>
    </source>
</evidence>
<keyword evidence="11" id="KW-1185">Reference proteome</keyword>
<dbReference type="Gene3D" id="1.10.540.10">
    <property type="entry name" value="Acyl-CoA dehydrogenase/oxidase, N-terminal domain"/>
    <property type="match status" value="1"/>
</dbReference>
<keyword evidence="3 6" id="KW-0285">Flavoprotein</keyword>
<dbReference type="Gene3D" id="1.20.140.10">
    <property type="entry name" value="Butyryl-CoA Dehydrogenase, subunit A, domain 3"/>
    <property type="match status" value="1"/>
</dbReference>
<dbReference type="SUPFAM" id="SSF47203">
    <property type="entry name" value="Acyl-CoA dehydrogenase C-terminal domain-like"/>
    <property type="match status" value="1"/>
</dbReference>
<dbReference type="InterPro" id="IPR009075">
    <property type="entry name" value="AcylCo_DH/oxidase_C"/>
</dbReference>
<dbReference type="Proteomes" id="UP001596547">
    <property type="component" value="Unassembled WGS sequence"/>
</dbReference>
<dbReference type="PANTHER" id="PTHR43884:SF12">
    <property type="entry name" value="ISOVALERYL-COA DEHYDROGENASE, MITOCHONDRIAL-RELATED"/>
    <property type="match status" value="1"/>
</dbReference>
<dbReference type="GeneID" id="79317681"/>
<feature type="domain" description="Acyl-CoA oxidase/dehydrogenase middle" evidence="8">
    <location>
        <begin position="124"/>
        <end position="217"/>
    </location>
</feature>
<name>A0ABD6AEY3_9EURY</name>
<feature type="domain" description="Acyl-CoA dehydrogenase/oxidase N-terminal" evidence="9">
    <location>
        <begin position="6"/>
        <end position="119"/>
    </location>
</feature>
<dbReference type="InterPro" id="IPR009100">
    <property type="entry name" value="AcylCoA_DH/oxidase_NM_dom_sf"/>
</dbReference>
<dbReference type="FunFam" id="2.40.110.10:FF:000009">
    <property type="entry name" value="Acyl-CoA dehydrogenase"/>
    <property type="match status" value="1"/>
</dbReference>
<dbReference type="InterPro" id="IPR006089">
    <property type="entry name" value="Acyl-CoA_DH_CS"/>
</dbReference>
<dbReference type="GO" id="GO:0050660">
    <property type="term" value="F:flavin adenine dinucleotide binding"/>
    <property type="evidence" value="ECO:0007669"/>
    <property type="project" value="UniProtKB-ARBA"/>
</dbReference>
<reference evidence="10 11" key="1">
    <citation type="journal article" date="2019" name="Int. J. Syst. Evol. Microbiol.">
        <title>The Global Catalogue of Microorganisms (GCM) 10K type strain sequencing project: providing services to taxonomists for standard genome sequencing and annotation.</title>
        <authorList>
            <consortium name="The Broad Institute Genomics Platform"/>
            <consortium name="The Broad Institute Genome Sequencing Center for Infectious Disease"/>
            <person name="Wu L."/>
            <person name="Ma J."/>
        </authorList>
    </citation>
    <scope>NUCLEOTIDE SEQUENCE [LARGE SCALE GENOMIC DNA]</scope>
    <source>
        <strain evidence="10 11">PSR21</strain>
    </source>
</reference>
<evidence type="ECO:0000256" key="6">
    <source>
        <dbReference type="RuleBase" id="RU362125"/>
    </source>
</evidence>
<evidence type="ECO:0000256" key="1">
    <source>
        <dbReference type="ARBA" id="ARBA00001974"/>
    </source>
</evidence>
<dbReference type="InterPro" id="IPR037069">
    <property type="entry name" value="AcylCoA_DH/ox_N_sf"/>
</dbReference>
<proteinExistence type="inferred from homology"/>
<evidence type="ECO:0000256" key="5">
    <source>
        <dbReference type="ARBA" id="ARBA00023002"/>
    </source>
</evidence>
<comment type="caution">
    <text evidence="10">The sequence shown here is derived from an EMBL/GenBank/DDBJ whole genome shotgun (WGS) entry which is preliminary data.</text>
</comment>
<dbReference type="PANTHER" id="PTHR43884">
    <property type="entry name" value="ACYL-COA DEHYDROGENASE"/>
    <property type="match status" value="1"/>
</dbReference>
<organism evidence="10 11">
    <name type="scientific">Halomarina halobia</name>
    <dbReference type="NCBI Taxonomy" id="3033386"/>
    <lineage>
        <taxon>Archaea</taxon>
        <taxon>Methanobacteriati</taxon>
        <taxon>Methanobacteriota</taxon>
        <taxon>Stenosarchaea group</taxon>
        <taxon>Halobacteria</taxon>
        <taxon>Halobacteriales</taxon>
        <taxon>Natronomonadaceae</taxon>
        <taxon>Halomarina</taxon>
    </lineage>
</organism>
<evidence type="ECO:0000259" key="9">
    <source>
        <dbReference type="Pfam" id="PF02771"/>
    </source>
</evidence>
<accession>A0ABD6AEY3</accession>
<evidence type="ECO:0000256" key="2">
    <source>
        <dbReference type="ARBA" id="ARBA00009347"/>
    </source>
</evidence>
<gene>
    <name evidence="10" type="ORF">ACFQPE_20370</name>
</gene>
<evidence type="ECO:0000259" key="7">
    <source>
        <dbReference type="Pfam" id="PF00441"/>
    </source>
</evidence>
<sequence>MTGSLSAEHEAVRNAVREFAEGEIAPVAREYDEPGEVQFPWEIFKKSAELDFLAPHYPEKYGGSGMDFLSTIIVHEEFNRADPGIGTAVLSGKFGTEMILEYGDGRQKEEFVEPVLAGEMACGTSISEPNAGSDVAGMRTTAEREGNEYVLNGSKTWASTSPVADFMVVMAKTTPDAGHGGISAFIVPTETEGFTIEKDIPKMGLRASPTAEISISDARVPEVNLVGTEDEGFYQLMEFFNENRIMVAANALGAAAGAYRHAYEYAHEREAFGQRIADFQGLQWMLADMATKVETARSTIYRAANQHMAGEDPRQLASIAKYYASEICEDVCSDAIQIHGGYGYTRDFPVEKFYRDSRVQKIVEGTSQIQKNIIYGSIDPNDL</sequence>
<evidence type="ECO:0000313" key="11">
    <source>
        <dbReference type="Proteomes" id="UP001596547"/>
    </source>
</evidence>
<feature type="domain" description="Acyl-CoA dehydrogenase/oxidase C-terminal" evidence="7">
    <location>
        <begin position="230"/>
        <end position="375"/>
    </location>
</feature>
<dbReference type="Pfam" id="PF02770">
    <property type="entry name" value="Acyl-CoA_dh_M"/>
    <property type="match status" value="1"/>
</dbReference>
<dbReference type="InterPro" id="IPR036250">
    <property type="entry name" value="AcylCo_DH-like_C"/>
</dbReference>
<dbReference type="FunFam" id="1.20.140.10:FF:000001">
    <property type="entry name" value="Acyl-CoA dehydrogenase"/>
    <property type="match status" value="1"/>
</dbReference>
<dbReference type="AlphaFoldDB" id="A0ABD6AEY3"/>
<dbReference type="RefSeq" id="WP_276306048.1">
    <property type="nucleotide sequence ID" value="NZ_CP119993.1"/>
</dbReference>
<comment type="similarity">
    <text evidence="2 6">Belongs to the acyl-CoA dehydrogenase family.</text>
</comment>
<dbReference type="GO" id="GO:0016627">
    <property type="term" value="F:oxidoreductase activity, acting on the CH-CH group of donors"/>
    <property type="evidence" value="ECO:0007669"/>
    <property type="project" value="UniProtKB-ARBA"/>
</dbReference>
<dbReference type="EMBL" id="JBHTBF010000003">
    <property type="protein sequence ID" value="MFC7319128.1"/>
    <property type="molecule type" value="Genomic_DNA"/>
</dbReference>
<dbReference type="Gene3D" id="2.40.110.10">
    <property type="entry name" value="Butyryl-CoA Dehydrogenase, subunit A, domain 2"/>
    <property type="match status" value="1"/>
</dbReference>
<comment type="cofactor">
    <cofactor evidence="1 6">
        <name>FAD</name>
        <dbReference type="ChEBI" id="CHEBI:57692"/>
    </cofactor>
</comment>
<dbReference type="InterPro" id="IPR013786">
    <property type="entry name" value="AcylCoA_DH/ox_N"/>
</dbReference>
<dbReference type="SUPFAM" id="SSF56645">
    <property type="entry name" value="Acyl-CoA dehydrogenase NM domain-like"/>
    <property type="match status" value="1"/>
</dbReference>
<dbReference type="Pfam" id="PF00441">
    <property type="entry name" value="Acyl-CoA_dh_1"/>
    <property type="match status" value="1"/>
</dbReference>
<dbReference type="Pfam" id="PF02771">
    <property type="entry name" value="Acyl-CoA_dh_N"/>
    <property type="match status" value="1"/>
</dbReference>
<dbReference type="InterPro" id="IPR006091">
    <property type="entry name" value="Acyl-CoA_Oxase/DH_mid-dom"/>
</dbReference>
<keyword evidence="5 6" id="KW-0560">Oxidoreductase</keyword>
<dbReference type="InterPro" id="IPR046373">
    <property type="entry name" value="Acyl-CoA_Oxase/DH_mid-dom_sf"/>
</dbReference>
<evidence type="ECO:0000256" key="4">
    <source>
        <dbReference type="ARBA" id="ARBA00022827"/>
    </source>
</evidence>
<protein>
    <submittedName>
        <fullName evidence="10">Acyl-CoA dehydrogenase family protein</fullName>
        <ecNumber evidence="10">1.-.-.-</ecNumber>
    </submittedName>
</protein>
<evidence type="ECO:0000313" key="10">
    <source>
        <dbReference type="EMBL" id="MFC7319128.1"/>
    </source>
</evidence>